<accession>A0ABP7N2T7</accession>
<evidence type="ECO:0000256" key="2">
    <source>
        <dbReference type="PROSITE-ProRule" id="PRU00335"/>
    </source>
</evidence>
<protein>
    <submittedName>
        <fullName evidence="4">TetR/AcrR family transcriptional regulator</fullName>
    </submittedName>
</protein>
<dbReference type="SUPFAM" id="SSF48498">
    <property type="entry name" value="Tetracyclin repressor-like, C-terminal domain"/>
    <property type="match status" value="1"/>
</dbReference>
<dbReference type="Gene3D" id="1.10.357.10">
    <property type="entry name" value="Tetracycline Repressor, domain 2"/>
    <property type="match status" value="1"/>
</dbReference>
<evidence type="ECO:0000313" key="5">
    <source>
        <dbReference type="Proteomes" id="UP001501565"/>
    </source>
</evidence>
<evidence type="ECO:0000259" key="3">
    <source>
        <dbReference type="PROSITE" id="PS50977"/>
    </source>
</evidence>
<dbReference type="PANTHER" id="PTHR30055">
    <property type="entry name" value="HTH-TYPE TRANSCRIPTIONAL REGULATOR RUTR"/>
    <property type="match status" value="1"/>
</dbReference>
<dbReference type="Pfam" id="PF14246">
    <property type="entry name" value="TetR_C_7"/>
    <property type="match status" value="1"/>
</dbReference>
<reference evidence="5" key="1">
    <citation type="journal article" date="2019" name="Int. J. Syst. Evol. Microbiol.">
        <title>The Global Catalogue of Microorganisms (GCM) 10K type strain sequencing project: providing services to taxonomists for standard genome sequencing and annotation.</title>
        <authorList>
            <consortium name="The Broad Institute Genomics Platform"/>
            <consortium name="The Broad Institute Genome Sequencing Center for Infectious Disease"/>
            <person name="Wu L."/>
            <person name="Ma J."/>
        </authorList>
    </citation>
    <scope>NUCLEOTIDE SEQUENCE [LARGE SCALE GENOMIC DNA]</scope>
    <source>
        <strain evidence="5">JCM 17551</strain>
    </source>
</reference>
<dbReference type="PANTHER" id="PTHR30055:SF224">
    <property type="entry name" value="TRANSCRIPTIONAL REGULATOR TETR FAMILY"/>
    <property type="match status" value="1"/>
</dbReference>
<dbReference type="Pfam" id="PF00440">
    <property type="entry name" value="TetR_N"/>
    <property type="match status" value="1"/>
</dbReference>
<evidence type="ECO:0000313" key="4">
    <source>
        <dbReference type="EMBL" id="GAA3935533.1"/>
    </source>
</evidence>
<name>A0ABP7N2T7_9GAMM</name>
<keyword evidence="1 2" id="KW-0238">DNA-binding</keyword>
<dbReference type="RefSeq" id="WP_344799902.1">
    <property type="nucleotide sequence ID" value="NZ_BAABBN010000012.1"/>
</dbReference>
<feature type="DNA-binding region" description="H-T-H motif" evidence="2">
    <location>
        <begin position="32"/>
        <end position="51"/>
    </location>
</feature>
<dbReference type="Gene3D" id="1.10.10.60">
    <property type="entry name" value="Homeodomain-like"/>
    <property type="match status" value="1"/>
</dbReference>
<dbReference type="InterPro" id="IPR050109">
    <property type="entry name" value="HTH-type_TetR-like_transc_reg"/>
</dbReference>
<evidence type="ECO:0000256" key="1">
    <source>
        <dbReference type="ARBA" id="ARBA00023125"/>
    </source>
</evidence>
<dbReference type="InterPro" id="IPR036271">
    <property type="entry name" value="Tet_transcr_reg_TetR-rel_C_sf"/>
</dbReference>
<organism evidence="4 5">
    <name type="scientific">Litoribacillus peritrichatus</name>
    <dbReference type="NCBI Taxonomy" id="718191"/>
    <lineage>
        <taxon>Bacteria</taxon>
        <taxon>Pseudomonadati</taxon>
        <taxon>Pseudomonadota</taxon>
        <taxon>Gammaproteobacteria</taxon>
        <taxon>Oceanospirillales</taxon>
        <taxon>Oceanospirillaceae</taxon>
        <taxon>Litoribacillus</taxon>
    </lineage>
</organism>
<dbReference type="Proteomes" id="UP001501565">
    <property type="component" value="Unassembled WGS sequence"/>
</dbReference>
<dbReference type="InterPro" id="IPR023772">
    <property type="entry name" value="DNA-bd_HTH_TetR-type_CS"/>
</dbReference>
<proteinExistence type="predicted"/>
<gene>
    <name evidence="4" type="ORF">GCM10022277_35060</name>
</gene>
<dbReference type="SUPFAM" id="SSF46689">
    <property type="entry name" value="Homeodomain-like"/>
    <property type="match status" value="1"/>
</dbReference>
<keyword evidence="5" id="KW-1185">Reference proteome</keyword>
<dbReference type="PRINTS" id="PR00455">
    <property type="entry name" value="HTHTETR"/>
</dbReference>
<sequence>MDKKLSVSEQKRHAILNGAKQAFIDQGFAATSMDHVASIAGVSKRTVYNHFSSKEDLFSAIVLELVALFSQSMAFTFQADRPVRDQLIAIADAKIQVMLNEDLVQLARLVLSETIRSPDKMCALMDKAQEGDDLFSRFLEEARQQGALQIEDICFASNQFTSLIKGAVFWPVVVMGQPKPSKEAQAVIVERTVDMFLASYEK</sequence>
<feature type="domain" description="HTH tetR-type" evidence="3">
    <location>
        <begin position="9"/>
        <end position="69"/>
    </location>
</feature>
<dbReference type="InterPro" id="IPR001647">
    <property type="entry name" value="HTH_TetR"/>
</dbReference>
<dbReference type="InterPro" id="IPR039536">
    <property type="entry name" value="TetR_C_Proteobacteria"/>
</dbReference>
<dbReference type="PROSITE" id="PS01081">
    <property type="entry name" value="HTH_TETR_1"/>
    <property type="match status" value="1"/>
</dbReference>
<dbReference type="EMBL" id="BAABBN010000012">
    <property type="protein sequence ID" value="GAA3935533.1"/>
    <property type="molecule type" value="Genomic_DNA"/>
</dbReference>
<comment type="caution">
    <text evidence="4">The sequence shown here is derived from an EMBL/GenBank/DDBJ whole genome shotgun (WGS) entry which is preliminary data.</text>
</comment>
<dbReference type="InterPro" id="IPR009057">
    <property type="entry name" value="Homeodomain-like_sf"/>
</dbReference>
<dbReference type="PROSITE" id="PS50977">
    <property type="entry name" value="HTH_TETR_2"/>
    <property type="match status" value="1"/>
</dbReference>